<accession>A0A520XB31</accession>
<feature type="compositionally biased region" description="Basic residues" evidence="1">
    <location>
        <begin position="164"/>
        <end position="173"/>
    </location>
</feature>
<keyword evidence="2" id="KW-0732">Signal</keyword>
<evidence type="ECO:0000256" key="1">
    <source>
        <dbReference type="SAM" id="MobiDB-lite"/>
    </source>
</evidence>
<reference evidence="3 4" key="1">
    <citation type="submission" date="2019-01" db="EMBL/GenBank/DDBJ databases">
        <title>Insights into ecological role of a new deltaproteobacterial order Candidatus Sinidesulfobacterales (Sva0485) by metagenomics and metatranscriptomics.</title>
        <authorList>
            <person name="Tan S."/>
            <person name="Liu J."/>
            <person name="Fang Y."/>
            <person name="Hedlund B."/>
            <person name="Lian Z.-H."/>
            <person name="Huang L.-Y."/>
            <person name="Li J.-T."/>
            <person name="Huang L.-N."/>
            <person name="Li W.-J."/>
            <person name="Jiang H.-C."/>
            <person name="Dong H.-L."/>
            <person name="Shu W.-S."/>
        </authorList>
    </citation>
    <scope>NUCLEOTIDE SEQUENCE [LARGE SCALE GENOMIC DNA]</scope>
    <source>
        <strain evidence="3">AP4</strain>
    </source>
</reference>
<feature type="region of interest" description="Disordered" evidence="1">
    <location>
        <begin position="105"/>
        <end position="173"/>
    </location>
</feature>
<feature type="signal peptide" evidence="2">
    <location>
        <begin position="1"/>
        <end position="19"/>
    </location>
</feature>
<dbReference type="AlphaFoldDB" id="A0A520XB31"/>
<evidence type="ECO:0000256" key="2">
    <source>
        <dbReference type="SAM" id="SignalP"/>
    </source>
</evidence>
<name>A0A520XB31_9DELT</name>
<feature type="chain" id="PRO_5021885318" description="Collagen-like protein" evidence="2">
    <location>
        <begin position="20"/>
        <end position="173"/>
    </location>
</feature>
<organism evidence="3 4">
    <name type="scientific">Candidatus Acidulodesulfobacterium acidiphilum</name>
    <dbReference type="NCBI Taxonomy" id="2597224"/>
    <lineage>
        <taxon>Bacteria</taxon>
        <taxon>Deltaproteobacteria</taxon>
        <taxon>Candidatus Acidulodesulfobacterales</taxon>
        <taxon>Candidatus Acidulodesulfobacterium</taxon>
    </lineage>
</organism>
<dbReference type="Proteomes" id="UP000322454">
    <property type="component" value="Unassembled WGS sequence"/>
</dbReference>
<evidence type="ECO:0000313" key="3">
    <source>
        <dbReference type="EMBL" id="RZV38404.1"/>
    </source>
</evidence>
<evidence type="ECO:0000313" key="4">
    <source>
        <dbReference type="Proteomes" id="UP000322454"/>
    </source>
</evidence>
<evidence type="ECO:0008006" key="5">
    <source>
        <dbReference type="Google" id="ProtNLM"/>
    </source>
</evidence>
<protein>
    <recommendedName>
        <fullName evidence="5">Collagen-like protein</fullName>
    </recommendedName>
</protein>
<sequence>MKKILILTVAVLLTVSVFALNGCAPFNSPLMQGGGPTSISAQTPNFAFSYSNGVNAYYVPEYPGYVYNYNGYYYLWRGGNWLYSTFYGGPWSPVPPAMIQVLPPLFQGPPPPGPPGPPLGHPGPPLGPPGPPPGQPGPPPGQPGTPPGQPGPPPGPPGPPPGRGWHRGWYRHR</sequence>
<feature type="compositionally biased region" description="Pro residues" evidence="1">
    <location>
        <begin position="106"/>
        <end position="162"/>
    </location>
</feature>
<comment type="caution">
    <text evidence="3">The sequence shown here is derived from an EMBL/GenBank/DDBJ whole genome shotgun (WGS) entry which is preliminary data.</text>
</comment>
<dbReference type="EMBL" id="SHMQ01000019">
    <property type="protein sequence ID" value="RZV38404.1"/>
    <property type="molecule type" value="Genomic_DNA"/>
</dbReference>
<gene>
    <name evidence="3" type="ORF">EVJ48_07080</name>
</gene>
<proteinExistence type="predicted"/>